<dbReference type="CDD" id="cd03214">
    <property type="entry name" value="ABC_Iron-Siderophores_B12_Hemin"/>
    <property type="match status" value="1"/>
</dbReference>
<reference evidence="7 8" key="1">
    <citation type="journal article" date="2012" name="J. Bacteriol.">
        <title>Complete genome sequence of Riemerella anatipestifer reference strain.</title>
        <authorList>
            <person name="Wang X."/>
            <person name="Zhu D."/>
            <person name="Wang M."/>
            <person name="Cheng A."/>
            <person name="Jia R."/>
            <person name="Zhou Y."/>
            <person name="Chen Z."/>
            <person name="Luo Q."/>
            <person name="Liu F."/>
            <person name="Wang Y."/>
            <person name="Chen X.Y."/>
        </authorList>
    </citation>
    <scope>NUCLEOTIDE SEQUENCE [LARGE SCALE GENOMIC DNA]</scope>
    <source>
        <strain evidence="8">DSM 15868</strain>
    </source>
</reference>
<evidence type="ECO:0000256" key="5">
    <source>
        <dbReference type="ARBA" id="ARBA00037066"/>
    </source>
</evidence>
<keyword evidence="3" id="KW-0067">ATP-binding</keyword>
<dbReference type="InterPro" id="IPR027417">
    <property type="entry name" value="P-loop_NTPase"/>
</dbReference>
<keyword evidence="1" id="KW-0813">Transport</keyword>
<gene>
    <name evidence="7" type="ORF">RA0C_1172</name>
</gene>
<name>H8MAE3_RIEAD</name>
<evidence type="ECO:0000313" key="7">
    <source>
        <dbReference type="EMBL" id="AFD56085.1"/>
    </source>
</evidence>
<dbReference type="GO" id="GO:0005524">
    <property type="term" value="F:ATP binding"/>
    <property type="evidence" value="ECO:0007669"/>
    <property type="project" value="UniProtKB-KW"/>
</dbReference>
<proteinExistence type="predicted"/>
<dbReference type="AlphaFoldDB" id="H8MAE3"/>
<dbReference type="PANTHER" id="PTHR42794">
    <property type="entry name" value="HEMIN IMPORT ATP-BINDING PROTEIN HMUV"/>
    <property type="match status" value="1"/>
</dbReference>
<feature type="domain" description="ABC transporter" evidence="6">
    <location>
        <begin position="6"/>
        <end position="239"/>
    </location>
</feature>
<dbReference type="EMBL" id="CP003388">
    <property type="protein sequence ID" value="AFD56085.1"/>
    <property type="molecule type" value="Genomic_DNA"/>
</dbReference>
<evidence type="ECO:0000313" key="8">
    <source>
        <dbReference type="Proteomes" id="UP000010093"/>
    </source>
</evidence>
<dbReference type="GO" id="GO:0016887">
    <property type="term" value="F:ATP hydrolysis activity"/>
    <property type="evidence" value="ECO:0007669"/>
    <property type="project" value="InterPro"/>
</dbReference>
<comment type="function">
    <text evidence="5">Part of the ABC transporter complex HmuTUV involved in hemin import. Responsible for energy coupling to the transport system.</text>
</comment>
<dbReference type="PROSITE" id="PS00211">
    <property type="entry name" value="ABC_TRANSPORTER_1"/>
    <property type="match status" value="1"/>
</dbReference>
<dbReference type="Proteomes" id="UP000010093">
    <property type="component" value="Chromosome"/>
</dbReference>
<dbReference type="InterPro" id="IPR003593">
    <property type="entry name" value="AAA+_ATPase"/>
</dbReference>
<sequence length="255" mass="29032">MITDAIYVKNLEFSYRDREVISKANVSFKKNQLSILLGANGSGKSTLFNILSGLISKYNGEIELLGKDFSCISRKEKAEMIGVLPQKFESTFPLTVNDILLTGRAAFSRFNYTQNDEKRVLEVAEQLKISELLHKSFNTLSGGQQQMVLIGRILVQNPKIILLDEPTNHLDIYYQQHLLAFLKKLTQEGYTVIAIMHDPALAFQYADEVFYMHCGRVVKNTDAKPDLEMLKFIFGVDFIYIKEKNNGHLVVNKNL</sequence>
<organism evidence="7 8">
    <name type="scientific">Riemerella anatipestifer (strain ATCC 11845 / DSM 15868 / JCM 9532 / NCTC 11014)</name>
    <dbReference type="NCBI Taxonomy" id="693978"/>
    <lineage>
        <taxon>Bacteria</taxon>
        <taxon>Pseudomonadati</taxon>
        <taxon>Bacteroidota</taxon>
        <taxon>Flavobacteriia</taxon>
        <taxon>Flavobacteriales</taxon>
        <taxon>Weeksellaceae</taxon>
        <taxon>Riemerella</taxon>
    </lineage>
</organism>
<dbReference type="Pfam" id="PF00005">
    <property type="entry name" value="ABC_tran"/>
    <property type="match status" value="1"/>
</dbReference>
<dbReference type="Gene3D" id="3.40.50.300">
    <property type="entry name" value="P-loop containing nucleotide triphosphate hydrolases"/>
    <property type="match status" value="1"/>
</dbReference>
<evidence type="ECO:0000256" key="4">
    <source>
        <dbReference type="ARBA" id="ARBA00022967"/>
    </source>
</evidence>
<dbReference type="KEGG" id="rai:RA0C_1172"/>
<evidence type="ECO:0000259" key="6">
    <source>
        <dbReference type="PROSITE" id="PS50893"/>
    </source>
</evidence>
<dbReference type="InterPro" id="IPR003439">
    <property type="entry name" value="ABC_transporter-like_ATP-bd"/>
</dbReference>
<dbReference type="PROSITE" id="PS50893">
    <property type="entry name" value="ABC_TRANSPORTER_2"/>
    <property type="match status" value="1"/>
</dbReference>
<evidence type="ECO:0000256" key="1">
    <source>
        <dbReference type="ARBA" id="ARBA00022448"/>
    </source>
</evidence>
<protein>
    <submittedName>
        <fullName evidence="7">ABC transporter related protein</fullName>
    </submittedName>
</protein>
<dbReference type="SUPFAM" id="SSF52540">
    <property type="entry name" value="P-loop containing nucleoside triphosphate hydrolases"/>
    <property type="match status" value="1"/>
</dbReference>
<evidence type="ECO:0000256" key="3">
    <source>
        <dbReference type="ARBA" id="ARBA00022840"/>
    </source>
</evidence>
<keyword evidence="4" id="KW-1278">Translocase</keyword>
<dbReference type="PANTHER" id="PTHR42794:SF1">
    <property type="entry name" value="HEMIN IMPORT ATP-BINDING PROTEIN HMUV"/>
    <property type="match status" value="1"/>
</dbReference>
<dbReference type="InterPro" id="IPR017871">
    <property type="entry name" value="ABC_transporter-like_CS"/>
</dbReference>
<dbReference type="PATRIC" id="fig|693978.17.peg.1169"/>
<keyword evidence="2" id="KW-0547">Nucleotide-binding</keyword>
<dbReference type="SMART" id="SM00382">
    <property type="entry name" value="AAA"/>
    <property type="match status" value="1"/>
</dbReference>
<evidence type="ECO:0000256" key="2">
    <source>
        <dbReference type="ARBA" id="ARBA00022741"/>
    </source>
</evidence>
<dbReference type="HOGENOM" id="CLU_000604_1_11_10"/>
<dbReference type="FunFam" id="3.40.50.300:FF:000134">
    <property type="entry name" value="Iron-enterobactin ABC transporter ATP-binding protein"/>
    <property type="match status" value="1"/>
</dbReference>
<accession>H8MAE3</accession>